<sequence>MLKHQFKHQSQPFEFHPELWSGDTIVVHNSCKGTQEDQPSVVDQPSIPNHPYMHGPAYYTSQEISSNVQTSCMTLRCWMPFFCTYRGDSLYQVSGEVFKNNGNN</sequence>
<reference evidence="1 2" key="2">
    <citation type="journal article" date="2017" name="Front. Plant Sci.">
        <title>Gene Classification and Mining of Molecular Markers Useful in Red Clover (Trifolium pratense) Breeding.</title>
        <authorList>
            <person name="Istvanek J."/>
            <person name="Dluhosova J."/>
            <person name="Dluhos P."/>
            <person name="Patkova L."/>
            <person name="Nedelnik J."/>
            <person name="Repkova J."/>
        </authorList>
    </citation>
    <scope>NUCLEOTIDE SEQUENCE [LARGE SCALE GENOMIC DNA]</scope>
    <source>
        <strain evidence="2">cv. Tatra</strain>
        <tissue evidence="1">Young leaves</tissue>
    </source>
</reference>
<organism evidence="1 2">
    <name type="scientific">Trifolium pratense</name>
    <name type="common">Red clover</name>
    <dbReference type="NCBI Taxonomy" id="57577"/>
    <lineage>
        <taxon>Eukaryota</taxon>
        <taxon>Viridiplantae</taxon>
        <taxon>Streptophyta</taxon>
        <taxon>Embryophyta</taxon>
        <taxon>Tracheophyta</taxon>
        <taxon>Spermatophyta</taxon>
        <taxon>Magnoliopsida</taxon>
        <taxon>eudicotyledons</taxon>
        <taxon>Gunneridae</taxon>
        <taxon>Pentapetalae</taxon>
        <taxon>rosids</taxon>
        <taxon>fabids</taxon>
        <taxon>Fabales</taxon>
        <taxon>Fabaceae</taxon>
        <taxon>Papilionoideae</taxon>
        <taxon>50 kb inversion clade</taxon>
        <taxon>NPAAA clade</taxon>
        <taxon>Hologalegina</taxon>
        <taxon>IRL clade</taxon>
        <taxon>Trifolieae</taxon>
        <taxon>Trifolium</taxon>
    </lineage>
</organism>
<evidence type="ECO:0000313" key="1">
    <source>
        <dbReference type="EMBL" id="PNX61422.1"/>
    </source>
</evidence>
<reference evidence="1 2" key="1">
    <citation type="journal article" date="2014" name="Am. J. Bot.">
        <title>Genome assembly and annotation for red clover (Trifolium pratense; Fabaceae).</title>
        <authorList>
            <person name="Istvanek J."/>
            <person name="Jaros M."/>
            <person name="Krenek A."/>
            <person name="Repkova J."/>
        </authorList>
    </citation>
    <scope>NUCLEOTIDE SEQUENCE [LARGE SCALE GENOMIC DNA]</scope>
    <source>
        <strain evidence="2">cv. Tatra</strain>
        <tissue evidence="1">Young leaves</tissue>
    </source>
</reference>
<dbReference type="AlphaFoldDB" id="A0A2K3K581"/>
<protein>
    <submittedName>
        <fullName evidence="1">Uncharacterized protein</fullName>
    </submittedName>
</protein>
<name>A0A2K3K581_TRIPR</name>
<gene>
    <name evidence="1" type="ORF">L195_g060656</name>
</gene>
<dbReference type="EMBL" id="ASHM01141632">
    <property type="protein sequence ID" value="PNX61422.1"/>
    <property type="molecule type" value="Genomic_DNA"/>
</dbReference>
<dbReference type="Proteomes" id="UP000236291">
    <property type="component" value="Unassembled WGS sequence"/>
</dbReference>
<accession>A0A2K3K581</accession>
<comment type="caution">
    <text evidence="1">The sequence shown here is derived from an EMBL/GenBank/DDBJ whole genome shotgun (WGS) entry which is preliminary data.</text>
</comment>
<evidence type="ECO:0000313" key="2">
    <source>
        <dbReference type="Proteomes" id="UP000236291"/>
    </source>
</evidence>
<proteinExistence type="predicted"/>